<dbReference type="Gene3D" id="3.30.1330.30">
    <property type="match status" value="1"/>
</dbReference>
<dbReference type="GO" id="GO:1990904">
    <property type="term" value="C:ribonucleoprotein complex"/>
    <property type="evidence" value="ECO:0007669"/>
    <property type="project" value="UniProtKB-KW"/>
</dbReference>
<dbReference type="RefSeq" id="WP_179363072.1">
    <property type="nucleotide sequence ID" value="NZ_CP026994.1"/>
</dbReference>
<dbReference type="AlphaFoldDB" id="A0A7D5M0R5"/>
<dbReference type="SUPFAM" id="SSF55315">
    <property type="entry name" value="L30e-like"/>
    <property type="match status" value="1"/>
</dbReference>
<protein>
    <submittedName>
        <fullName evidence="4">50S ribosomal protein L7ae</fullName>
    </submittedName>
</protein>
<sequence length="109" mass="12174">MSKILEKSLRDARKEDKLTMGTKQVLSSIKNSKLIVLSQSIKKEMVEQIELDAKKEKIPLVNFQGTSVALGRLCGLQFRISTISFTSIDDASIKSILKDTEVEDKNESS</sequence>
<name>A0A7D5M0R5_9ARCH</name>
<dbReference type="InterPro" id="IPR004038">
    <property type="entry name" value="Ribosomal_eL8/eL30/eS12/Gad45"/>
</dbReference>
<feature type="domain" description="Ribosomal protein eL8/eL30/eS12/Gadd45" evidence="3">
    <location>
        <begin position="5"/>
        <end position="93"/>
    </location>
</feature>
<dbReference type="OrthoDB" id="10759at2157"/>
<dbReference type="PANTHER" id="PTHR11449">
    <property type="entry name" value="RIBOSOMAL PROTEIN L30"/>
    <property type="match status" value="1"/>
</dbReference>
<evidence type="ECO:0000313" key="5">
    <source>
        <dbReference type="Proteomes" id="UP000509441"/>
    </source>
</evidence>
<evidence type="ECO:0000259" key="3">
    <source>
        <dbReference type="Pfam" id="PF01248"/>
    </source>
</evidence>
<dbReference type="EMBL" id="CP026994">
    <property type="protein sequence ID" value="QLH04193.1"/>
    <property type="molecule type" value="Genomic_DNA"/>
</dbReference>
<evidence type="ECO:0000313" key="4">
    <source>
        <dbReference type="EMBL" id="QLH04193.1"/>
    </source>
</evidence>
<keyword evidence="5" id="KW-1185">Reference proteome</keyword>
<gene>
    <name evidence="4" type="ORF">C5F49_01860</name>
</gene>
<evidence type="ECO:0000256" key="1">
    <source>
        <dbReference type="ARBA" id="ARBA00022980"/>
    </source>
</evidence>
<dbReference type="GeneID" id="56060655"/>
<reference evidence="4 5" key="1">
    <citation type="submission" date="2018-02" db="EMBL/GenBank/DDBJ databases">
        <title>Complete genome of Nitrosopumilus oxyclinae HCE1.</title>
        <authorList>
            <person name="Qin W."/>
            <person name="Zheng Y."/>
            <person name="Stahl D.A."/>
        </authorList>
    </citation>
    <scope>NUCLEOTIDE SEQUENCE [LARGE SCALE GENOMIC DNA]</scope>
    <source>
        <strain evidence="4 5">HCE1</strain>
    </source>
</reference>
<dbReference type="InterPro" id="IPR039109">
    <property type="entry name" value="Ribosomal_eL30-like"/>
</dbReference>
<organism evidence="4 5">
    <name type="scientific">Nitrosopumilus oxyclinae</name>
    <dbReference type="NCBI Taxonomy" id="1959104"/>
    <lineage>
        <taxon>Archaea</taxon>
        <taxon>Nitrososphaerota</taxon>
        <taxon>Nitrososphaeria</taxon>
        <taxon>Nitrosopumilales</taxon>
        <taxon>Nitrosopumilaceae</taxon>
        <taxon>Nitrosopumilus</taxon>
    </lineage>
</organism>
<accession>A0A7D5M0R5</accession>
<dbReference type="InterPro" id="IPR029064">
    <property type="entry name" value="Ribosomal_eL30-like_sf"/>
</dbReference>
<keyword evidence="2" id="KW-0687">Ribonucleoprotein</keyword>
<keyword evidence="1 4" id="KW-0689">Ribosomal protein</keyword>
<dbReference type="GO" id="GO:0005840">
    <property type="term" value="C:ribosome"/>
    <property type="evidence" value="ECO:0007669"/>
    <property type="project" value="UniProtKB-KW"/>
</dbReference>
<dbReference type="Proteomes" id="UP000509441">
    <property type="component" value="Chromosome"/>
</dbReference>
<dbReference type="GO" id="GO:0003723">
    <property type="term" value="F:RNA binding"/>
    <property type="evidence" value="ECO:0007669"/>
    <property type="project" value="InterPro"/>
</dbReference>
<dbReference type="Pfam" id="PF01248">
    <property type="entry name" value="Ribosomal_L7Ae"/>
    <property type="match status" value="1"/>
</dbReference>
<evidence type="ECO:0000256" key="2">
    <source>
        <dbReference type="ARBA" id="ARBA00023274"/>
    </source>
</evidence>
<dbReference type="KEGG" id="nox:C5F49_01860"/>
<proteinExistence type="predicted"/>